<dbReference type="Proteomes" id="UP000240934">
    <property type="component" value="Segment"/>
</dbReference>
<reference evidence="1 2" key="1">
    <citation type="submission" date="2017-10" db="EMBL/GenBank/DDBJ databases">
        <title>Antibacterial composition for extension of chilled fish shelf life and decreasing of risk of food-borne infections, bacteriophage strains for its preparation.</title>
        <authorList>
            <person name="Zulkarneev E.R."/>
            <person name="Aleshkin A.V."/>
            <person name="Rubalsky O.V."/>
            <person name="Kiseleva I.A."/>
            <person name="Rubalskii E.O."/>
            <person name="Lebedev S.N."/>
        </authorList>
    </citation>
    <scope>NUCLEOTIDE SEQUENCE [LARGE SCALE GENOMIC DNA]</scope>
</reference>
<evidence type="ECO:0000313" key="1">
    <source>
        <dbReference type="EMBL" id="AUE22787.1"/>
    </source>
</evidence>
<dbReference type="EMBL" id="MG250483">
    <property type="protein sequence ID" value="AUE22787.1"/>
    <property type="molecule type" value="Genomic_DNA"/>
</dbReference>
<keyword evidence="2" id="KW-1185">Reference proteome</keyword>
<accession>A0A2H4YF40</accession>
<organism evidence="1 2">
    <name type="scientific">Aeromonas phage Ah1</name>
    <dbReference type="NCBI Taxonomy" id="2053701"/>
    <lineage>
        <taxon>Viruses</taxon>
        <taxon>Duplodnaviria</taxon>
        <taxon>Heunggongvirae</taxon>
        <taxon>Uroviricota</taxon>
        <taxon>Caudoviricetes</taxon>
        <taxon>Pantevenvirales</taxon>
        <taxon>Straboviridae</taxon>
        <taxon>Cinqassovirus</taxon>
        <taxon>Cinqassovirus ah1</taxon>
    </lineage>
</organism>
<gene>
    <name evidence="1" type="ORF">Ah1_00269</name>
</gene>
<protein>
    <submittedName>
        <fullName evidence="1">Uncharacterized protein</fullName>
    </submittedName>
</protein>
<sequence length="122" mass="12732">MGFLDAFRNKARMFAKNSVNITVNGKVLAGKNVDIVGGKVMVDGEEVENSSKLVIQIVGNVDKLEVGTGDVEIKGDVINCDVDAGDVVIGGDVGRLTVECGDVRVKGKSGKCNVACGDLIIH</sequence>
<evidence type="ECO:0000313" key="2">
    <source>
        <dbReference type="Proteomes" id="UP000240934"/>
    </source>
</evidence>
<name>A0A2H4YF40_9CAUD</name>
<proteinExistence type="predicted"/>